<reference evidence="6" key="1">
    <citation type="journal article" date="2020" name="mSystems">
        <title>Genome- and Community-Level Interaction Insights into Carbon Utilization and Element Cycling Functions of Hydrothermarchaeota in Hydrothermal Sediment.</title>
        <authorList>
            <person name="Zhou Z."/>
            <person name="Liu Y."/>
            <person name="Xu W."/>
            <person name="Pan J."/>
            <person name="Luo Z.H."/>
            <person name="Li M."/>
        </authorList>
    </citation>
    <scope>NUCLEOTIDE SEQUENCE [LARGE SCALE GENOMIC DNA]</scope>
    <source>
        <strain evidence="6">SpSt-26</strain>
    </source>
</reference>
<dbReference type="Pfam" id="PF02361">
    <property type="entry name" value="CbiQ"/>
    <property type="match status" value="1"/>
</dbReference>
<dbReference type="AlphaFoldDB" id="A0A7J2TG42"/>
<feature type="transmembrane region" description="Helical" evidence="5">
    <location>
        <begin position="60"/>
        <end position="79"/>
    </location>
</feature>
<evidence type="ECO:0000256" key="4">
    <source>
        <dbReference type="ARBA" id="ARBA00023136"/>
    </source>
</evidence>
<feature type="transmembrane region" description="Helical" evidence="5">
    <location>
        <begin position="37"/>
        <end position="53"/>
    </location>
</feature>
<comment type="caution">
    <text evidence="6">The sequence shown here is derived from an EMBL/GenBank/DDBJ whole genome shotgun (WGS) entry which is preliminary data.</text>
</comment>
<keyword evidence="3 5" id="KW-1133">Transmembrane helix</keyword>
<keyword evidence="2 5" id="KW-0812">Transmembrane</keyword>
<evidence type="ECO:0000256" key="1">
    <source>
        <dbReference type="ARBA" id="ARBA00004141"/>
    </source>
</evidence>
<dbReference type="CDD" id="cd16914">
    <property type="entry name" value="EcfT"/>
    <property type="match status" value="1"/>
</dbReference>
<dbReference type="GO" id="GO:0043190">
    <property type="term" value="C:ATP-binding cassette (ABC) transporter complex"/>
    <property type="evidence" value="ECO:0007669"/>
    <property type="project" value="TreeGrafter"/>
</dbReference>
<accession>A0A7J2TG42</accession>
<evidence type="ECO:0000256" key="2">
    <source>
        <dbReference type="ARBA" id="ARBA00022692"/>
    </source>
</evidence>
<evidence type="ECO:0000256" key="3">
    <source>
        <dbReference type="ARBA" id="ARBA00022989"/>
    </source>
</evidence>
<organism evidence="6">
    <name type="scientific">Archaeoglobus fulgidus</name>
    <dbReference type="NCBI Taxonomy" id="2234"/>
    <lineage>
        <taxon>Archaea</taxon>
        <taxon>Methanobacteriati</taxon>
        <taxon>Methanobacteriota</taxon>
        <taxon>Archaeoglobi</taxon>
        <taxon>Archaeoglobales</taxon>
        <taxon>Archaeoglobaceae</taxon>
        <taxon>Archaeoglobus</taxon>
    </lineage>
</organism>
<sequence length="236" mass="26728">MEDLERIQIRARRIISGNLNVYFSLTALAIAMVSEKVQPMCIAIFTALSIYAVGKNYLKIIEIPFLFLLPGIVIILLTVEGETVLEFSIFRITDRSLELTISTLQRTLAALSILFYLISTTTMPEFISALRKLRLPKFLTEIMFLSYRTVQVLYGEAKKFEVSAKVRLGYSDFKNSLSTTFLLSKTLFLRAMNRVEKTSLAMELRGEEIPELNAKSRGFLPSFVIISSMVLVACLK</sequence>
<evidence type="ECO:0008006" key="7">
    <source>
        <dbReference type="Google" id="ProtNLM"/>
    </source>
</evidence>
<evidence type="ECO:0000313" key="6">
    <source>
        <dbReference type="EMBL" id="HEH34679.1"/>
    </source>
</evidence>
<dbReference type="PANTHER" id="PTHR43723">
    <property type="entry name" value="COBALT TRANSPORT PROTEIN CBIQ"/>
    <property type="match status" value="1"/>
</dbReference>
<proteinExistence type="predicted"/>
<name>A0A7J2TG42_ARCFL</name>
<keyword evidence="4 5" id="KW-0472">Membrane</keyword>
<dbReference type="EMBL" id="DSLA01000016">
    <property type="protein sequence ID" value="HEH34679.1"/>
    <property type="molecule type" value="Genomic_DNA"/>
</dbReference>
<gene>
    <name evidence="6" type="ORF">ENP88_00675</name>
</gene>
<dbReference type="InterPro" id="IPR003339">
    <property type="entry name" value="ABC/ECF_trnsptr_transmembrane"/>
</dbReference>
<comment type="subcellular location">
    <subcellularLocation>
        <location evidence="1">Membrane</location>
        <topology evidence="1">Multi-pass membrane protein</topology>
    </subcellularLocation>
</comment>
<protein>
    <recommendedName>
        <fullName evidence="7">Cobalt ECF transporter T component CbiQ</fullName>
    </recommendedName>
</protein>
<dbReference type="GO" id="GO:0006824">
    <property type="term" value="P:cobalt ion transport"/>
    <property type="evidence" value="ECO:0007669"/>
    <property type="project" value="TreeGrafter"/>
</dbReference>
<dbReference type="InterPro" id="IPR052770">
    <property type="entry name" value="Cobalt_transport_CbiQ"/>
</dbReference>
<evidence type="ECO:0000256" key="5">
    <source>
        <dbReference type="SAM" id="Phobius"/>
    </source>
</evidence>
<dbReference type="PANTHER" id="PTHR43723:SF1">
    <property type="entry name" value="COBALT TRANSPORT PROTEIN CBIQ"/>
    <property type="match status" value="1"/>
</dbReference>